<reference evidence="16" key="1">
    <citation type="submission" date="2021-06" db="EMBL/GenBank/DDBJ databases">
        <authorList>
            <consortium name="Wellcome Sanger Institute Data Sharing"/>
        </authorList>
    </citation>
    <scope>NUCLEOTIDE SEQUENCE [LARGE SCALE GENOMIC DNA]</scope>
</reference>
<dbReference type="OrthoDB" id="8716763at2759"/>
<feature type="transmembrane region" description="Helical" evidence="13">
    <location>
        <begin position="86"/>
        <end position="105"/>
    </location>
</feature>
<keyword evidence="10 12" id="KW-0807">Transducer</keyword>
<dbReference type="GO" id="GO:0005886">
    <property type="term" value="C:plasma membrane"/>
    <property type="evidence" value="ECO:0007669"/>
    <property type="project" value="UniProtKB-SubCell"/>
</dbReference>
<dbReference type="Gene3D" id="1.20.1070.10">
    <property type="entry name" value="Rhodopsin 7-helix transmembrane proteins"/>
    <property type="match status" value="1"/>
</dbReference>
<dbReference type="Proteomes" id="UP000694620">
    <property type="component" value="Chromosome 11"/>
</dbReference>
<dbReference type="PRINTS" id="PR01428">
    <property type="entry name" value="PROTEASEAR"/>
</dbReference>
<keyword evidence="14" id="KW-0732">Signal</keyword>
<evidence type="ECO:0000256" key="3">
    <source>
        <dbReference type="ARBA" id="ARBA00022692"/>
    </source>
</evidence>
<evidence type="ECO:0000256" key="2">
    <source>
        <dbReference type="ARBA" id="ARBA00022475"/>
    </source>
</evidence>
<dbReference type="InterPro" id="IPR017452">
    <property type="entry name" value="GPCR_Rhodpsn_7TM"/>
</dbReference>
<dbReference type="Pfam" id="PF00001">
    <property type="entry name" value="7tm_1"/>
    <property type="match status" value="1"/>
</dbReference>
<evidence type="ECO:0000256" key="10">
    <source>
        <dbReference type="ARBA" id="ARBA00023224"/>
    </source>
</evidence>
<comment type="similarity">
    <text evidence="12">Belongs to the G-protein coupled receptor 1 family.</text>
</comment>
<keyword evidence="7 11" id="KW-1015">Disulfide bond</keyword>
<organism evidence="16 17">
    <name type="scientific">Erpetoichthys calabaricus</name>
    <name type="common">Rope fish</name>
    <name type="synonym">Calamoichthys calabaricus</name>
    <dbReference type="NCBI Taxonomy" id="27687"/>
    <lineage>
        <taxon>Eukaryota</taxon>
        <taxon>Metazoa</taxon>
        <taxon>Chordata</taxon>
        <taxon>Craniata</taxon>
        <taxon>Vertebrata</taxon>
        <taxon>Euteleostomi</taxon>
        <taxon>Actinopterygii</taxon>
        <taxon>Polypteriformes</taxon>
        <taxon>Polypteridae</taxon>
        <taxon>Erpetoichthys</taxon>
    </lineage>
</organism>
<dbReference type="GO" id="GO:0035025">
    <property type="term" value="P:positive regulation of Rho protein signal transduction"/>
    <property type="evidence" value="ECO:0007669"/>
    <property type="project" value="TreeGrafter"/>
</dbReference>
<feature type="transmembrane region" description="Helical" evidence="13">
    <location>
        <begin position="117"/>
        <end position="137"/>
    </location>
</feature>
<keyword evidence="6 13" id="KW-0472">Membrane</keyword>
<dbReference type="GO" id="GO:0007200">
    <property type="term" value="P:phospholipase C-activating G protein-coupled receptor signaling pathway"/>
    <property type="evidence" value="ECO:0007669"/>
    <property type="project" value="TreeGrafter"/>
</dbReference>
<dbReference type="InterPro" id="IPR003944">
    <property type="entry name" value="Prot_act_rcpt_4"/>
</dbReference>
<dbReference type="PROSITE" id="PS50262">
    <property type="entry name" value="G_PROTEIN_RECEP_F1_2"/>
    <property type="match status" value="1"/>
</dbReference>
<evidence type="ECO:0000259" key="15">
    <source>
        <dbReference type="PROSITE" id="PS50262"/>
    </source>
</evidence>
<dbReference type="SUPFAM" id="SSF81321">
    <property type="entry name" value="Family A G protein-coupled receptor-like"/>
    <property type="match status" value="1"/>
</dbReference>
<keyword evidence="4 13" id="KW-1133">Transmembrane helix</keyword>
<keyword evidence="9" id="KW-0325">Glycoprotein</keyword>
<protein>
    <submittedName>
        <fullName evidence="16">F2R like thrombin or trypsin receptor 3</fullName>
    </submittedName>
</protein>
<evidence type="ECO:0000256" key="12">
    <source>
        <dbReference type="RuleBase" id="RU000688"/>
    </source>
</evidence>
<comment type="subcellular location">
    <subcellularLocation>
        <location evidence="1">Cell membrane</location>
        <topology evidence="1">Multi-pass membrane protein</topology>
    </subcellularLocation>
</comment>
<dbReference type="InterPro" id="IPR003912">
    <property type="entry name" value="Protea_act_rcpt"/>
</dbReference>
<evidence type="ECO:0000256" key="9">
    <source>
        <dbReference type="ARBA" id="ARBA00023180"/>
    </source>
</evidence>
<feature type="signal peptide" evidence="14">
    <location>
        <begin position="1"/>
        <end position="22"/>
    </location>
</feature>
<evidence type="ECO:0000256" key="6">
    <source>
        <dbReference type="ARBA" id="ARBA00023136"/>
    </source>
</evidence>
<reference evidence="16" key="2">
    <citation type="submission" date="2025-08" db="UniProtKB">
        <authorList>
            <consortium name="Ensembl"/>
        </authorList>
    </citation>
    <scope>IDENTIFICATION</scope>
</reference>
<dbReference type="PRINTS" id="PR00237">
    <property type="entry name" value="GPCRRHODOPSN"/>
</dbReference>
<dbReference type="GeneTree" id="ENSGT01050000244840"/>
<evidence type="ECO:0000313" key="17">
    <source>
        <dbReference type="Proteomes" id="UP000694620"/>
    </source>
</evidence>
<dbReference type="FunFam" id="1.20.1070.10:FF:000040">
    <property type="entry name" value="Coagulation factor 2 (thrombin) receptor"/>
    <property type="match status" value="1"/>
</dbReference>
<evidence type="ECO:0000256" key="5">
    <source>
        <dbReference type="ARBA" id="ARBA00023040"/>
    </source>
</evidence>
<keyword evidence="5 12" id="KW-0297">G-protein coupled receptor</keyword>
<dbReference type="InterPro" id="IPR000276">
    <property type="entry name" value="GPCR_Rhodpsn"/>
</dbReference>
<feature type="disulfide bond" evidence="11">
    <location>
        <begin position="152"/>
        <end position="231"/>
    </location>
</feature>
<dbReference type="PRINTS" id="PR01430">
    <property type="entry name" value="PROTEASEAR4"/>
</dbReference>
<dbReference type="PANTHER" id="PTHR24232">
    <property type="entry name" value="G-PROTEIN COUPLED RECEPTOR"/>
    <property type="match status" value="1"/>
</dbReference>
<evidence type="ECO:0000256" key="4">
    <source>
        <dbReference type="ARBA" id="ARBA00022989"/>
    </source>
</evidence>
<keyword evidence="2" id="KW-1003">Cell membrane</keyword>
<feature type="transmembrane region" description="Helical" evidence="13">
    <location>
        <begin position="157"/>
        <end position="175"/>
    </location>
</feature>
<evidence type="ECO:0000256" key="7">
    <source>
        <dbReference type="ARBA" id="ARBA00023157"/>
    </source>
</evidence>
<evidence type="ECO:0000256" key="11">
    <source>
        <dbReference type="PIRSR" id="PIRSR603912-52"/>
    </source>
</evidence>
<name>A0A8C4SJX5_ERPCA</name>
<accession>A0A8C4SJX5</accession>
<feature type="transmembrane region" description="Helical" evidence="13">
    <location>
        <begin position="286"/>
        <end position="310"/>
    </location>
</feature>
<dbReference type="GO" id="GO:0007596">
    <property type="term" value="P:blood coagulation"/>
    <property type="evidence" value="ECO:0007669"/>
    <property type="project" value="InterPro"/>
</dbReference>
<dbReference type="PROSITE" id="PS00237">
    <property type="entry name" value="G_PROTEIN_RECEP_F1_1"/>
    <property type="match status" value="1"/>
</dbReference>
<feature type="domain" description="G-protein coupled receptors family 1 profile" evidence="15">
    <location>
        <begin position="97"/>
        <end position="343"/>
    </location>
</feature>
<evidence type="ECO:0000313" key="16">
    <source>
        <dbReference type="Ensembl" id="ENSECRP00000018127.1"/>
    </source>
</evidence>
<feature type="chain" id="PRO_5034197706" evidence="14">
    <location>
        <begin position="23"/>
        <end position="395"/>
    </location>
</feature>
<dbReference type="Ensembl" id="ENSECRT00000018494.1">
    <property type="protein sequence ID" value="ENSECRP00000018127.1"/>
    <property type="gene ID" value="ENSECRG00000012122.1"/>
</dbReference>
<feature type="transmembrane region" description="Helical" evidence="13">
    <location>
        <begin position="243"/>
        <end position="266"/>
    </location>
</feature>
<evidence type="ECO:0000256" key="13">
    <source>
        <dbReference type="SAM" id="Phobius"/>
    </source>
</evidence>
<evidence type="ECO:0000256" key="14">
    <source>
        <dbReference type="SAM" id="SignalP"/>
    </source>
</evidence>
<feature type="transmembrane region" description="Helical" evidence="13">
    <location>
        <begin position="322"/>
        <end position="346"/>
    </location>
</feature>
<dbReference type="AlphaFoldDB" id="A0A8C4SJX5"/>
<reference evidence="16" key="3">
    <citation type="submission" date="2025-09" db="UniProtKB">
        <authorList>
            <consortium name="Ensembl"/>
        </authorList>
    </citation>
    <scope>IDENTIFICATION</scope>
</reference>
<keyword evidence="3 12" id="KW-0812">Transmembrane</keyword>
<dbReference type="PANTHER" id="PTHR24232:SF22">
    <property type="entry name" value="PROTEINASE-ACTIVATED RECEPTOR 4"/>
    <property type="match status" value="1"/>
</dbReference>
<evidence type="ECO:0000256" key="8">
    <source>
        <dbReference type="ARBA" id="ARBA00023170"/>
    </source>
</evidence>
<evidence type="ECO:0000256" key="1">
    <source>
        <dbReference type="ARBA" id="ARBA00004651"/>
    </source>
</evidence>
<dbReference type="GO" id="GO:0015057">
    <property type="term" value="F:thrombin-activated receptor activity"/>
    <property type="evidence" value="ECO:0007669"/>
    <property type="project" value="InterPro"/>
</dbReference>
<feature type="transmembrane region" description="Helical" evidence="13">
    <location>
        <begin position="196"/>
        <end position="223"/>
    </location>
</feature>
<keyword evidence="8 12" id="KW-0675">Receptor</keyword>
<proteinExistence type="inferred from homology"/>
<gene>
    <name evidence="16" type="primary">F2RL3</name>
</gene>
<keyword evidence="17" id="KW-1185">Reference proteome</keyword>
<sequence length="395" mass="44083">MSLAGVMTGLLCAVMLFQHVSCTELNVNRPRSCGAGGSPCCKGPRQEQSIGARTFRVTENCNDTTVGNTTVQSLTSKYTTVLIPSLYLIVFISGLPANILALWILVRKTKRMPSTTFLVSLTVADILLILMLPFKIIYHFSGNNWIFGELMCRLVTASFYGNMYASVLCLTCISIDRYIALVHPFASKVFRSQKMAGYVCLVLWVAVIGSVIPFCIITQTYSITNMKITTCHDALSNNGKVFLLPYFISIFVVGFVLPLCIMLFCYGSVLQTLIRNQKKYVFAAKVTALVLVVFVVCFAPSNIILILHYSDKSEHENSDYLYYIYMLSLAVSSFNSCLDPFIYYYISEEFRSRVRSAFKCSKKSYKVTDQATSSSQLKSKGTIVSSLDTCKRFPA</sequence>